<dbReference type="EMBL" id="JAUQYP010000001">
    <property type="protein sequence ID" value="MDO8106299.1"/>
    <property type="molecule type" value="Genomic_DNA"/>
</dbReference>
<keyword evidence="5" id="KW-0460">Magnesium</keyword>
<evidence type="ECO:0000256" key="6">
    <source>
        <dbReference type="RuleBase" id="RU004466"/>
    </source>
</evidence>
<evidence type="ECO:0000313" key="7">
    <source>
        <dbReference type="EMBL" id="MDO8106299.1"/>
    </source>
</evidence>
<evidence type="ECO:0000256" key="3">
    <source>
        <dbReference type="ARBA" id="ARBA00022679"/>
    </source>
</evidence>
<dbReference type="RefSeq" id="WP_304599975.1">
    <property type="nucleotide sequence ID" value="NZ_JAUQYO010000001.1"/>
</dbReference>
<dbReference type="PANTHER" id="PTHR12001:SF85">
    <property type="entry name" value="SHORT CHAIN ISOPRENYL DIPHOSPHATE SYNTHASE"/>
    <property type="match status" value="1"/>
</dbReference>
<evidence type="ECO:0000256" key="2">
    <source>
        <dbReference type="ARBA" id="ARBA00006706"/>
    </source>
</evidence>
<accession>A0ABT9D7T6</accession>
<keyword evidence="4" id="KW-0479">Metal-binding</keyword>
<keyword evidence="8" id="KW-1185">Reference proteome</keyword>
<dbReference type="Gene3D" id="1.10.600.10">
    <property type="entry name" value="Farnesyl Diphosphate Synthase"/>
    <property type="match status" value="1"/>
</dbReference>
<dbReference type="SUPFAM" id="SSF48576">
    <property type="entry name" value="Terpenoid synthases"/>
    <property type="match status" value="1"/>
</dbReference>
<dbReference type="InterPro" id="IPR000092">
    <property type="entry name" value="Polyprenyl_synt"/>
</dbReference>
<evidence type="ECO:0000256" key="4">
    <source>
        <dbReference type="ARBA" id="ARBA00022723"/>
    </source>
</evidence>
<dbReference type="PROSITE" id="PS00723">
    <property type="entry name" value="POLYPRENYL_SYNTHASE_1"/>
    <property type="match status" value="1"/>
</dbReference>
<dbReference type="InterPro" id="IPR008949">
    <property type="entry name" value="Isoprenoid_synthase_dom_sf"/>
</dbReference>
<gene>
    <name evidence="7" type="ORF">Q6348_03710</name>
</gene>
<reference evidence="7 8" key="1">
    <citation type="submission" date="2023-07" db="EMBL/GenBank/DDBJ databases">
        <title>Description of novel actinomycetes strains, isolated from tidal flat sediment.</title>
        <authorList>
            <person name="Lu C."/>
        </authorList>
    </citation>
    <scope>NUCLEOTIDE SEQUENCE [LARGE SCALE GENOMIC DNA]</scope>
    <source>
        <strain evidence="7 8">SYSU T00b441</strain>
    </source>
</reference>
<sequence length="369" mass="38848">MMRALAPTGQPHRVDLLLESAIADATRRAAVHGPGYALLWQEIGRSVHGGKRFRSGLVLGVHAGLGDPNPDAAVAVAAAFELLHTAFLVHDDLIDGDTVRRGAPNLAETMRRDALRAGAGGEEADRYAQAAAVLAGDLALAQAHRLLAGVDVGRGTRLALLDLFDETLHVSAGGELEDTAAGLGLITPSVDRAVRIAESKTAMYSFRAPLRAGALLAGADGGLVAELDQQGRLLGRAFQLVDDLLGVFAPEAETGKSNVSDLREGKRTPLILHARTTSAWGDLADGLGRPDLDDLTAARMRRALARCPAPVLVQRAVERDLADVRDRCSRLPDAVAHVVAVVGLQIAEALCTVVGHIDSARREPLWQAG</sequence>
<dbReference type="PANTHER" id="PTHR12001">
    <property type="entry name" value="GERANYLGERANYL PYROPHOSPHATE SYNTHASE"/>
    <property type="match status" value="1"/>
</dbReference>
<keyword evidence="3 6" id="KW-0808">Transferase</keyword>
<comment type="caution">
    <text evidence="7">The sequence shown here is derived from an EMBL/GenBank/DDBJ whole genome shotgun (WGS) entry which is preliminary data.</text>
</comment>
<proteinExistence type="inferred from homology"/>
<dbReference type="InterPro" id="IPR033749">
    <property type="entry name" value="Polyprenyl_synt_CS"/>
</dbReference>
<dbReference type="SFLD" id="SFLDS00005">
    <property type="entry name" value="Isoprenoid_Synthase_Type_I"/>
    <property type="match status" value="1"/>
</dbReference>
<organism evidence="7 8">
    <name type="scientific">Actinotalea lenta</name>
    <dbReference type="NCBI Taxonomy" id="3064654"/>
    <lineage>
        <taxon>Bacteria</taxon>
        <taxon>Bacillati</taxon>
        <taxon>Actinomycetota</taxon>
        <taxon>Actinomycetes</taxon>
        <taxon>Micrococcales</taxon>
        <taxon>Cellulomonadaceae</taxon>
        <taxon>Actinotalea</taxon>
    </lineage>
</organism>
<dbReference type="Pfam" id="PF00348">
    <property type="entry name" value="polyprenyl_synt"/>
    <property type="match status" value="1"/>
</dbReference>
<protein>
    <submittedName>
        <fullName evidence="7">Polyprenyl synthetase family protein</fullName>
    </submittedName>
</protein>
<evidence type="ECO:0000256" key="1">
    <source>
        <dbReference type="ARBA" id="ARBA00001946"/>
    </source>
</evidence>
<evidence type="ECO:0000313" key="8">
    <source>
        <dbReference type="Proteomes" id="UP001232536"/>
    </source>
</evidence>
<dbReference type="CDD" id="cd00685">
    <property type="entry name" value="Trans_IPPS_HT"/>
    <property type="match status" value="1"/>
</dbReference>
<name>A0ABT9D7T6_9CELL</name>
<dbReference type="Proteomes" id="UP001232536">
    <property type="component" value="Unassembled WGS sequence"/>
</dbReference>
<dbReference type="PROSITE" id="PS00444">
    <property type="entry name" value="POLYPRENYL_SYNTHASE_2"/>
    <property type="match status" value="1"/>
</dbReference>
<comment type="cofactor">
    <cofactor evidence="1">
        <name>Mg(2+)</name>
        <dbReference type="ChEBI" id="CHEBI:18420"/>
    </cofactor>
</comment>
<comment type="similarity">
    <text evidence="2 6">Belongs to the FPP/GGPP synthase family.</text>
</comment>
<evidence type="ECO:0000256" key="5">
    <source>
        <dbReference type="ARBA" id="ARBA00022842"/>
    </source>
</evidence>